<evidence type="ECO:0000313" key="4">
    <source>
        <dbReference type="Proteomes" id="UP001201873"/>
    </source>
</evidence>
<dbReference type="RefSeq" id="WP_248824181.1">
    <property type="nucleotide sequence ID" value="NZ_JALKFT010000006.1"/>
</dbReference>
<evidence type="ECO:0000313" key="3">
    <source>
        <dbReference type="EMBL" id="MCK9875784.1"/>
    </source>
</evidence>
<organism evidence="3 4">
    <name type="scientific">Frankia umida</name>
    <dbReference type="NCBI Taxonomy" id="573489"/>
    <lineage>
        <taxon>Bacteria</taxon>
        <taxon>Bacillati</taxon>
        <taxon>Actinomycetota</taxon>
        <taxon>Actinomycetes</taxon>
        <taxon>Frankiales</taxon>
        <taxon>Frankiaceae</taxon>
        <taxon>Frankia</taxon>
    </lineage>
</organism>
<sequence length="488" mass="48907">MLVLVVLTLVIGLGVGLARGGTLSALARVHVQQPLLFAALILAVAVGGLVPALHSVAWIVAAVLAALFAGMNNRLPGLGLLVAGIIANAAVITANGGQMPVSLWQAQHAGVPANDILRSAFHTPADGDTSLRLLSDIIPFALPGAPAVLSIGDVLIAAALGVFGAVTPVRAWRTLQARRNAALAGALPAAYGGPPRPGTRRSASGVPTYDDLADPQLADMQLADMDPTTDDSWEYVKITNQHRTSTDGSDDPDELDARDELDGQDDLGDLGGQSGQGEPQDLGGRAYRGVPPGPAEPADDPAFDDRGGGPLDGWLDDDPHAGRAASDHAASAGADADLTAPDRTGLDPTGLDRTSLDPTGPDGPDARDADTRVTGPGGTGPRRAGSGGTGPRRAGSGGTGPRGAASGGAGLGGDGMGGDGYDPYDISVFRASEERASGGRGAKGGGSEAGGHRLRPSDAGVSETDPSGLDDPWGDGHTPRQPGATARG</sequence>
<keyword evidence="2" id="KW-1133">Transmembrane helix</keyword>
<dbReference type="Pfam" id="PF17248">
    <property type="entry name" value="DUF5317"/>
    <property type="match status" value="1"/>
</dbReference>
<keyword evidence="4" id="KW-1185">Reference proteome</keyword>
<feature type="region of interest" description="Disordered" evidence="1">
    <location>
        <begin position="187"/>
        <end position="212"/>
    </location>
</feature>
<keyword evidence="2" id="KW-0472">Membrane</keyword>
<comment type="caution">
    <text evidence="3">The sequence shown here is derived from an EMBL/GenBank/DDBJ whole genome shotgun (WGS) entry which is preliminary data.</text>
</comment>
<feature type="compositionally biased region" description="Low complexity" evidence="1">
    <location>
        <begin position="322"/>
        <end position="336"/>
    </location>
</feature>
<dbReference type="EMBL" id="JALKFT010000006">
    <property type="protein sequence ID" value="MCK9875784.1"/>
    <property type="molecule type" value="Genomic_DNA"/>
</dbReference>
<feature type="compositionally biased region" description="Gly residues" evidence="1">
    <location>
        <begin position="438"/>
        <end position="449"/>
    </location>
</feature>
<reference evidence="3 4" key="1">
    <citation type="submission" date="2022-04" db="EMBL/GenBank/DDBJ databases">
        <title>Genome diversity in the genus Frankia.</title>
        <authorList>
            <person name="Carlos-Shanley C."/>
            <person name="Hahn D."/>
        </authorList>
    </citation>
    <scope>NUCLEOTIDE SEQUENCE [LARGE SCALE GENOMIC DNA]</scope>
    <source>
        <strain evidence="3 4">Ag45/Mut15</strain>
    </source>
</reference>
<proteinExistence type="predicted"/>
<gene>
    <name evidence="3" type="ORF">MXD59_08355</name>
</gene>
<feature type="compositionally biased region" description="Acidic residues" evidence="1">
    <location>
        <begin position="248"/>
        <end position="268"/>
    </location>
</feature>
<dbReference type="InterPro" id="IPR035168">
    <property type="entry name" value="DUF5317"/>
</dbReference>
<evidence type="ECO:0000256" key="1">
    <source>
        <dbReference type="SAM" id="MobiDB-lite"/>
    </source>
</evidence>
<feature type="transmembrane region" description="Helical" evidence="2">
    <location>
        <begin position="147"/>
        <end position="169"/>
    </location>
</feature>
<feature type="compositionally biased region" description="Gly residues" evidence="1">
    <location>
        <begin position="375"/>
        <end position="420"/>
    </location>
</feature>
<keyword evidence="2" id="KW-0812">Transmembrane</keyword>
<feature type="transmembrane region" description="Helical" evidence="2">
    <location>
        <begin position="75"/>
        <end position="94"/>
    </location>
</feature>
<feature type="transmembrane region" description="Helical" evidence="2">
    <location>
        <begin position="36"/>
        <end position="68"/>
    </location>
</feature>
<protein>
    <submittedName>
        <fullName evidence="3">DUF5317 domain-containing protein</fullName>
    </submittedName>
</protein>
<accession>A0ABT0JWT4</accession>
<feature type="region of interest" description="Disordered" evidence="1">
    <location>
        <begin position="240"/>
        <end position="488"/>
    </location>
</feature>
<dbReference type="Proteomes" id="UP001201873">
    <property type="component" value="Unassembled WGS sequence"/>
</dbReference>
<name>A0ABT0JWT4_9ACTN</name>
<evidence type="ECO:0000256" key="2">
    <source>
        <dbReference type="SAM" id="Phobius"/>
    </source>
</evidence>